<dbReference type="InterPro" id="IPR021139">
    <property type="entry name" value="NYN"/>
</dbReference>
<proteinExistence type="predicted"/>
<dbReference type="PROSITE" id="PS51644">
    <property type="entry name" value="HTH_OST"/>
    <property type="match status" value="1"/>
</dbReference>
<dbReference type="GO" id="GO:0004540">
    <property type="term" value="F:RNA nuclease activity"/>
    <property type="evidence" value="ECO:0007669"/>
    <property type="project" value="InterPro"/>
</dbReference>
<dbReference type="PANTHER" id="PTHR35811">
    <property type="entry name" value="SLR1870 PROTEIN"/>
    <property type="match status" value="1"/>
</dbReference>
<dbReference type="EMBL" id="JADIMU010000021">
    <property type="protein sequence ID" value="MBO8442770.1"/>
    <property type="molecule type" value="Genomic_DNA"/>
</dbReference>
<evidence type="ECO:0000313" key="3">
    <source>
        <dbReference type="Proteomes" id="UP000823633"/>
    </source>
</evidence>
<dbReference type="Pfam" id="PF01936">
    <property type="entry name" value="NYN"/>
    <property type="match status" value="1"/>
</dbReference>
<dbReference type="Gene3D" id="3.40.50.1010">
    <property type="entry name" value="5'-nuclease"/>
    <property type="match status" value="1"/>
</dbReference>
<dbReference type="Gene3D" id="3.30.420.610">
    <property type="entry name" value="LOTUS domain-like"/>
    <property type="match status" value="1"/>
</dbReference>
<dbReference type="Pfam" id="PF12872">
    <property type="entry name" value="OST-HTH"/>
    <property type="match status" value="1"/>
</dbReference>
<reference evidence="2" key="2">
    <citation type="journal article" date="2021" name="PeerJ">
        <title>Extensive microbial diversity within the chicken gut microbiome revealed by metagenomics and culture.</title>
        <authorList>
            <person name="Gilroy R."/>
            <person name="Ravi A."/>
            <person name="Getino M."/>
            <person name="Pursley I."/>
            <person name="Horton D.L."/>
            <person name="Alikhan N.F."/>
            <person name="Baker D."/>
            <person name="Gharbi K."/>
            <person name="Hall N."/>
            <person name="Watson M."/>
            <person name="Adriaenssens E.M."/>
            <person name="Foster-Nyarko E."/>
            <person name="Jarju S."/>
            <person name="Secka A."/>
            <person name="Antonio M."/>
            <person name="Oren A."/>
            <person name="Chaudhuri R.R."/>
            <person name="La Ragione R."/>
            <person name="Hildebrand F."/>
            <person name="Pallen M.J."/>
        </authorList>
    </citation>
    <scope>NUCLEOTIDE SEQUENCE</scope>
    <source>
        <strain evidence="2">11167</strain>
    </source>
</reference>
<dbReference type="Proteomes" id="UP000823633">
    <property type="component" value="Unassembled WGS sequence"/>
</dbReference>
<protein>
    <submittedName>
        <fullName evidence="2">NYN domain-containing protein</fullName>
    </submittedName>
</protein>
<dbReference type="InterPro" id="IPR041966">
    <property type="entry name" value="LOTUS-like"/>
</dbReference>
<sequence length="274" mass="30621">MEDFQKMIVLIDADNTQLNKLDEVMHEISTYGRIIVKKAYGNFTKPQLHKWESKIKTLAIKAEQQFDYVAGKNTTDIALVIDAMDMLHTGMYDAAVLVSSDSDFTPLAVRLKESGMYVIGVGEKKTPEAFCNACDDFIYLEYLTSTKAEKASEAKVKAVKKTAKGQAKASTSSAAESQVKEAAQTDSGAHDADIHEIHALLRIAYDRFVEDDDDYVNISSAGVYIKRVKPEFSPLAYGYKKLSELIKDYPQLYEIKRDGDKKSSGYSYRCLGRS</sequence>
<evidence type="ECO:0000259" key="1">
    <source>
        <dbReference type="PROSITE" id="PS51644"/>
    </source>
</evidence>
<dbReference type="InterPro" id="IPR025605">
    <property type="entry name" value="OST-HTH/LOTUS_dom"/>
</dbReference>
<dbReference type="CDD" id="cd11297">
    <property type="entry name" value="PIN_LabA-like_N_1"/>
    <property type="match status" value="1"/>
</dbReference>
<dbReference type="CDD" id="cd10146">
    <property type="entry name" value="LabA_like_C"/>
    <property type="match status" value="1"/>
</dbReference>
<accession>A0A9D9H6E1</accession>
<reference evidence="2" key="1">
    <citation type="submission" date="2020-10" db="EMBL/GenBank/DDBJ databases">
        <authorList>
            <person name="Gilroy R."/>
        </authorList>
    </citation>
    <scope>NUCLEOTIDE SEQUENCE</scope>
    <source>
        <strain evidence="2">11167</strain>
    </source>
</reference>
<feature type="domain" description="HTH OST-type" evidence="1">
    <location>
        <begin position="193"/>
        <end position="271"/>
    </location>
</feature>
<gene>
    <name evidence="2" type="ORF">IAC42_03300</name>
</gene>
<comment type="caution">
    <text evidence="2">The sequence shown here is derived from an EMBL/GenBank/DDBJ whole genome shotgun (WGS) entry which is preliminary data.</text>
</comment>
<dbReference type="PANTHER" id="PTHR35811:SF1">
    <property type="entry name" value="HTH OST-TYPE DOMAIN-CONTAINING PROTEIN"/>
    <property type="match status" value="1"/>
</dbReference>
<evidence type="ECO:0000313" key="2">
    <source>
        <dbReference type="EMBL" id="MBO8442770.1"/>
    </source>
</evidence>
<dbReference type="AlphaFoldDB" id="A0A9D9H6E1"/>
<name>A0A9D9H6E1_9SPIR</name>
<organism evidence="2 3">
    <name type="scientific">Candidatus Aphodenecus pullistercoris</name>
    <dbReference type="NCBI Taxonomy" id="2840669"/>
    <lineage>
        <taxon>Bacteria</taxon>
        <taxon>Pseudomonadati</taxon>
        <taxon>Spirochaetota</taxon>
        <taxon>Spirochaetia</taxon>
        <taxon>Spirochaetales</taxon>
        <taxon>Candidatus Aphodenecus</taxon>
    </lineage>
</organism>